<feature type="domain" description="Glycosyltransferase 2-like" evidence="1">
    <location>
        <begin position="15"/>
        <end position="172"/>
    </location>
</feature>
<dbReference type="AlphaFoldDB" id="A0A2M8WT39"/>
<dbReference type="RefSeq" id="WP_100349703.1">
    <property type="nucleotide sequence ID" value="NZ_PGTZ01000007.1"/>
</dbReference>
<keyword evidence="2" id="KW-0808">Transferase</keyword>
<dbReference type="Gene3D" id="3.90.550.10">
    <property type="entry name" value="Spore Coat Polysaccharide Biosynthesis Protein SpsA, Chain A"/>
    <property type="match status" value="1"/>
</dbReference>
<keyword evidence="3" id="KW-1185">Reference proteome</keyword>
<dbReference type="CDD" id="cd00761">
    <property type="entry name" value="Glyco_tranf_GTA_type"/>
    <property type="match status" value="1"/>
</dbReference>
<organism evidence="2 3">
    <name type="scientific">Luteimicrobium subarcticum</name>
    <dbReference type="NCBI Taxonomy" id="620910"/>
    <lineage>
        <taxon>Bacteria</taxon>
        <taxon>Bacillati</taxon>
        <taxon>Actinomycetota</taxon>
        <taxon>Actinomycetes</taxon>
        <taxon>Micrococcales</taxon>
        <taxon>Luteimicrobium</taxon>
    </lineage>
</organism>
<protein>
    <submittedName>
        <fullName evidence="2">Glycosyltransferase involved in cell wall biosynthesis</fullName>
    </submittedName>
</protein>
<dbReference type="SUPFAM" id="SSF53448">
    <property type="entry name" value="Nucleotide-diphospho-sugar transferases"/>
    <property type="match status" value="1"/>
</dbReference>
<dbReference type="Pfam" id="PF00535">
    <property type="entry name" value="Glycos_transf_2"/>
    <property type="match status" value="1"/>
</dbReference>
<dbReference type="OrthoDB" id="3177103at2"/>
<dbReference type="InterPro" id="IPR001173">
    <property type="entry name" value="Glyco_trans_2-like"/>
</dbReference>
<dbReference type="EMBL" id="PGTZ01000007">
    <property type="protein sequence ID" value="PJI94117.1"/>
    <property type="molecule type" value="Genomic_DNA"/>
</dbReference>
<evidence type="ECO:0000313" key="3">
    <source>
        <dbReference type="Proteomes" id="UP000231586"/>
    </source>
</evidence>
<dbReference type="InterPro" id="IPR050834">
    <property type="entry name" value="Glycosyltransf_2"/>
</dbReference>
<proteinExistence type="predicted"/>
<gene>
    <name evidence="2" type="ORF">CLV34_1603</name>
</gene>
<dbReference type="GO" id="GO:0016740">
    <property type="term" value="F:transferase activity"/>
    <property type="evidence" value="ECO:0007669"/>
    <property type="project" value="UniProtKB-KW"/>
</dbReference>
<dbReference type="PANTHER" id="PTHR43685">
    <property type="entry name" value="GLYCOSYLTRANSFERASE"/>
    <property type="match status" value="1"/>
</dbReference>
<dbReference type="InterPro" id="IPR029044">
    <property type="entry name" value="Nucleotide-diphossugar_trans"/>
</dbReference>
<reference evidence="2 3" key="1">
    <citation type="submission" date="2017-11" db="EMBL/GenBank/DDBJ databases">
        <title>Genomic Encyclopedia of Archaeal and Bacterial Type Strains, Phase II (KMG-II): From Individual Species to Whole Genera.</title>
        <authorList>
            <person name="Goeker M."/>
        </authorList>
    </citation>
    <scope>NUCLEOTIDE SEQUENCE [LARGE SCALE GENOMIC DNA]</scope>
    <source>
        <strain evidence="2 3">DSM 22413</strain>
    </source>
</reference>
<evidence type="ECO:0000259" key="1">
    <source>
        <dbReference type="Pfam" id="PF00535"/>
    </source>
</evidence>
<dbReference type="PANTHER" id="PTHR43685:SF11">
    <property type="entry name" value="GLYCOSYLTRANSFERASE TAGX-RELATED"/>
    <property type="match status" value="1"/>
</dbReference>
<comment type="caution">
    <text evidence="2">The sequence shown here is derived from an EMBL/GenBank/DDBJ whole genome shotgun (WGS) entry which is preliminary data.</text>
</comment>
<accession>A0A2M8WT39</accession>
<dbReference type="Proteomes" id="UP000231586">
    <property type="component" value="Unassembled WGS sequence"/>
</dbReference>
<evidence type="ECO:0000313" key="2">
    <source>
        <dbReference type="EMBL" id="PJI94117.1"/>
    </source>
</evidence>
<sequence length="312" mass="34067">MIPDASQTTPRPLVSIVLPTNRRSPYLRAAVETVANQTYEMWELVIVDNGVEDDVWLTAALDGIPRTRVITTRPATLGRSRNVGFGESRGSLVVFHDDDDLWIPERLALQVESLLRTPDAPACYVGGWHMDASGAPFEPAFPAVPATAADMLRGAVPTPHICGTLMIRRDAFVTVGGFAPELPIMEDFEFMLRLLYEGTFSCVPGEALGYRRHDANMTSTDRANVRARRSVMEQSLVRLAAAARLRGDSHNAELLEEHLTRFRGRAATEAGAAAVGVARRNGPGDAMAELAWGARRAPVDAARGLGRSLRRR</sequence>
<name>A0A2M8WT39_9MICO</name>